<feature type="domain" description="U-box" evidence="1">
    <location>
        <begin position="8"/>
        <end position="84"/>
    </location>
</feature>
<dbReference type="PANTHER" id="PTHR47446:SF2">
    <property type="entry name" value="RING-TYPE E3 UBIQUITIN TRANSFERASE"/>
    <property type="match status" value="1"/>
</dbReference>
<evidence type="ECO:0000313" key="2">
    <source>
        <dbReference type="EMBL" id="CAB9518268.1"/>
    </source>
</evidence>
<evidence type="ECO:0000313" key="3">
    <source>
        <dbReference type="Proteomes" id="UP001153069"/>
    </source>
</evidence>
<evidence type="ECO:0000259" key="1">
    <source>
        <dbReference type="PROSITE" id="PS51698"/>
    </source>
</evidence>
<comment type="caution">
    <text evidence="2">The sequence shown here is derived from an EMBL/GenBank/DDBJ whole genome shotgun (WGS) entry which is preliminary data.</text>
</comment>
<dbReference type="Proteomes" id="UP001153069">
    <property type="component" value="Unassembled WGS sequence"/>
</dbReference>
<gene>
    <name evidence="2" type="ORF">SEMRO_920_G220220.1</name>
</gene>
<dbReference type="EMBL" id="CAICTM010000918">
    <property type="protein sequence ID" value="CAB9518268.1"/>
    <property type="molecule type" value="Genomic_DNA"/>
</dbReference>
<dbReference type="InterPro" id="IPR052858">
    <property type="entry name" value="E3_ubiquitin-ligase_LIN"/>
</dbReference>
<name>A0A9N8ECF6_9STRA</name>
<accession>A0A9N8ECF6</accession>
<protein>
    <submittedName>
        <fullName evidence="2">E3 ubiquitin-protein ligase LIN</fullName>
    </submittedName>
</protein>
<dbReference type="SMART" id="SM00504">
    <property type="entry name" value="Ubox"/>
    <property type="match status" value="1"/>
</dbReference>
<dbReference type="PANTHER" id="PTHR47446">
    <property type="entry name" value="RING-TYPE E3 UBIQUITIN TRANSFERASE"/>
    <property type="match status" value="1"/>
</dbReference>
<dbReference type="GO" id="GO:0004842">
    <property type="term" value="F:ubiquitin-protein transferase activity"/>
    <property type="evidence" value="ECO:0007669"/>
    <property type="project" value="InterPro"/>
</dbReference>
<organism evidence="2 3">
    <name type="scientific">Seminavis robusta</name>
    <dbReference type="NCBI Taxonomy" id="568900"/>
    <lineage>
        <taxon>Eukaryota</taxon>
        <taxon>Sar</taxon>
        <taxon>Stramenopiles</taxon>
        <taxon>Ochrophyta</taxon>
        <taxon>Bacillariophyta</taxon>
        <taxon>Bacillariophyceae</taxon>
        <taxon>Bacillariophycidae</taxon>
        <taxon>Naviculales</taxon>
        <taxon>Naviculaceae</taxon>
        <taxon>Seminavis</taxon>
    </lineage>
</organism>
<dbReference type="CDD" id="cd16664">
    <property type="entry name" value="RING-Ubox_PUB"/>
    <property type="match status" value="1"/>
</dbReference>
<dbReference type="SUPFAM" id="SSF57850">
    <property type="entry name" value="RING/U-box"/>
    <property type="match status" value="1"/>
</dbReference>
<sequence length="92" mass="10587">MSQHGSPDAPCRFVCPLTLDVMENPVTHKETGKTFEKEAILEWVYRHGNATCPLTRKPLHPADLQDDDMLQFEISQWKEISAMEARLESILY</sequence>
<dbReference type="GO" id="GO:0016567">
    <property type="term" value="P:protein ubiquitination"/>
    <property type="evidence" value="ECO:0007669"/>
    <property type="project" value="InterPro"/>
</dbReference>
<dbReference type="Pfam" id="PF04564">
    <property type="entry name" value="U-box"/>
    <property type="match status" value="1"/>
</dbReference>
<dbReference type="Gene3D" id="3.30.40.10">
    <property type="entry name" value="Zinc/RING finger domain, C3HC4 (zinc finger)"/>
    <property type="match status" value="1"/>
</dbReference>
<dbReference type="InterPro" id="IPR045210">
    <property type="entry name" value="RING-Ubox_PUB"/>
</dbReference>
<dbReference type="OrthoDB" id="424220at2759"/>
<dbReference type="PROSITE" id="PS51698">
    <property type="entry name" value="U_BOX"/>
    <property type="match status" value="1"/>
</dbReference>
<dbReference type="InterPro" id="IPR003613">
    <property type="entry name" value="Ubox_domain"/>
</dbReference>
<keyword evidence="3" id="KW-1185">Reference proteome</keyword>
<proteinExistence type="predicted"/>
<reference evidence="2" key="1">
    <citation type="submission" date="2020-06" db="EMBL/GenBank/DDBJ databases">
        <authorList>
            <consortium name="Plant Systems Biology data submission"/>
        </authorList>
    </citation>
    <scope>NUCLEOTIDE SEQUENCE</scope>
    <source>
        <strain evidence="2">D6</strain>
    </source>
</reference>
<dbReference type="InterPro" id="IPR013083">
    <property type="entry name" value="Znf_RING/FYVE/PHD"/>
</dbReference>
<dbReference type="AlphaFoldDB" id="A0A9N8ECF6"/>